<dbReference type="HOGENOM" id="CLU_587846_0_0_12"/>
<dbReference type="EMBL" id="CP001843">
    <property type="protein sequence ID" value="AEF85458.1"/>
    <property type="molecule type" value="Genomic_DNA"/>
</dbReference>
<dbReference type="InterPro" id="IPR025079">
    <property type="entry name" value="DUF3943"/>
</dbReference>
<dbReference type="KEGG" id="tpi:TREPR_3793"/>
<keyword evidence="3" id="KW-1185">Reference proteome</keyword>
<gene>
    <name evidence="2" type="ordered locus">TREPR_3793</name>
</gene>
<organism evidence="2 3">
    <name type="scientific">Treponema primitia (strain ATCC BAA-887 / DSM 12427 / ZAS-2)</name>
    <dbReference type="NCBI Taxonomy" id="545694"/>
    <lineage>
        <taxon>Bacteria</taxon>
        <taxon>Pseudomonadati</taxon>
        <taxon>Spirochaetota</taxon>
        <taxon>Spirochaetia</taxon>
        <taxon>Spirochaetales</taxon>
        <taxon>Treponemataceae</taxon>
        <taxon>Treponema</taxon>
    </lineage>
</organism>
<protein>
    <recommendedName>
        <fullName evidence="1">DUF3943 domain-containing protein</fullName>
    </recommendedName>
</protein>
<accession>F5YPP9</accession>
<reference evidence="3" key="1">
    <citation type="submission" date="2009-12" db="EMBL/GenBank/DDBJ databases">
        <title>Complete sequence of Treponema primitia strain ZAS-2.</title>
        <authorList>
            <person name="Tetu S.G."/>
            <person name="Matson E."/>
            <person name="Ren Q."/>
            <person name="Seshadri R."/>
            <person name="Elbourne L."/>
            <person name="Hassan K.A."/>
            <person name="Durkin A."/>
            <person name="Radune D."/>
            <person name="Mohamoud Y."/>
            <person name="Shay R."/>
            <person name="Jin S."/>
            <person name="Zhang X."/>
            <person name="Lucey K."/>
            <person name="Ballor N.R."/>
            <person name="Ottesen E."/>
            <person name="Rosenthal R."/>
            <person name="Allen A."/>
            <person name="Leadbetter J.R."/>
            <person name="Paulsen I.T."/>
        </authorList>
    </citation>
    <scope>NUCLEOTIDE SEQUENCE [LARGE SCALE GENOMIC DNA]</scope>
    <source>
        <strain evidence="3">ATCC BAA-887 / DSM 12427 / ZAS-2</strain>
    </source>
</reference>
<dbReference type="AlphaFoldDB" id="F5YPP9"/>
<sequence>MQKVIILLVLFLAIFGQIGAQETEGTEDEKKSLYPALLGGVFTNTVFHLTSRLFGADFAQTSLESIKTNLESPWIWDSDAFLFNHPGHPYQGGLYHAAARSNGFNFYESILFDATGSLTWELFGETDIPSLNDLVVTTFGGAAFGEMLHLLYLEIDNPWAAALVSPMDALNNAVLQKKPPRTNNLYYISASLAPGWIRSIKEDRQILRQLRDSDINLTPSNIYTINMDGEVIYGDPFIHNSKKPYSQFEVKWQLGGSFDFSWFDWTLLTDGYLISINPIDTEKNSLSTGLSMQYDMIVGNNTNFASNALDWSQKWKHTFKNTTLELKTHIGWTFLGSSEYYPFAELSGMNLDPHETDNDYGIGGNGKIFFTLQNSKYGKLTLGSCNYLLYIIPWNKPESKGREYLHMSFFEYAYSFTEKFSIFVNDSLYIKTGTSHRRANVVSVADRILLGVQWTFLNKNL</sequence>
<evidence type="ECO:0000313" key="2">
    <source>
        <dbReference type="EMBL" id="AEF85458.1"/>
    </source>
</evidence>
<reference evidence="2 3" key="2">
    <citation type="journal article" date="2011" name="ISME J.">
        <title>RNA-seq reveals cooperative metabolic interactions between two termite-gut spirochete species in co-culture.</title>
        <authorList>
            <person name="Rosenthal A.Z."/>
            <person name="Matson E.G."/>
            <person name="Eldar A."/>
            <person name="Leadbetter J.R."/>
        </authorList>
    </citation>
    <scope>NUCLEOTIDE SEQUENCE [LARGE SCALE GENOMIC DNA]</scope>
    <source>
        <strain evidence="3">ATCC BAA-887 / DSM 12427 / ZAS-2</strain>
    </source>
</reference>
<evidence type="ECO:0000259" key="1">
    <source>
        <dbReference type="Pfam" id="PF13084"/>
    </source>
</evidence>
<dbReference type="eggNOG" id="ENOG502Z807">
    <property type="taxonomic scope" value="Bacteria"/>
</dbReference>
<dbReference type="Pfam" id="PF13084">
    <property type="entry name" value="DUF3943"/>
    <property type="match status" value="1"/>
</dbReference>
<dbReference type="OrthoDB" id="9808630at2"/>
<dbReference type="STRING" id="545694.TREPR_3793"/>
<proteinExistence type="predicted"/>
<dbReference type="Proteomes" id="UP000009223">
    <property type="component" value="Chromosome"/>
</dbReference>
<feature type="domain" description="DUF3943" evidence="1">
    <location>
        <begin position="74"/>
        <end position="157"/>
    </location>
</feature>
<name>F5YPP9_TREPZ</name>
<dbReference type="RefSeq" id="WP_015706542.1">
    <property type="nucleotide sequence ID" value="NC_015578.1"/>
</dbReference>
<evidence type="ECO:0000313" key="3">
    <source>
        <dbReference type="Proteomes" id="UP000009223"/>
    </source>
</evidence>